<keyword evidence="7" id="KW-1185">Reference proteome</keyword>
<evidence type="ECO:0000256" key="5">
    <source>
        <dbReference type="SAM" id="MobiDB-lite"/>
    </source>
</evidence>
<dbReference type="PANTHER" id="PTHR10272:SF0">
    <property type="entry name" value="PLATELET-ACTIVATING FACTOR ACETYLHYDROLASE"/>
    <property type="match status" value="1"/>
</dbReference>
<feature type="region of interest" description="Disordered" evidence="5">
    <location>
        <begin position="298"/>
        <end position="338"/>
    </location>
</feature>
<reference evidence="6 7" key="1">
    <citation type="journal article" date="2010" name="Plant Cell">
        <title>The Chlorella variabilis NC64A genome reveals adaptation to photosymbiosis, coevolution with viruses, and cryptic sex.</title>
        <authorList>
            <person name="Blanc G."/>
            <person name="Duncan G."/>
            <person name="Agarkova I."/>
            <person name="Borodovsky M."/>
            <person name="Gurnon J."/>
            <person name="Kuo A."/>
            <person name="Lindquist E."/>
            <person name="Lucas S."/>
            <person name="Pangilinan J."/>
            <person name="Polle J."/>
            <person name="Salamov A."/>
            <person name="Terry A."/>
            <person name="Yamada T."/>
            <person name="Dunigan D.D."/>
            <person name="Grigoriev I.V."/>
            <person name="Claverie J.M."/>
            <person name="Van Etten J.L."/>
        </authorList>
    </citation>
    <scope>NUCLEOTIDE SEQUENCE [LARGE SCALE GENOMIC DNA]</scope>
    <source>
        <strain evidence="6 7">NC64A</strain>
    </source>
</reference>
<accession>E1ZBJ4</accession>
<sequence>MWKPFGRFHVGYCEAEWSCEEGQPVAGRLYYPAERPSGGAASWLPWRWRGVPWLWHRNYARGLGKFLFFRLNGWMYDVLEQAGGSSRGGQARGLIAFAWAAGKSQRLDLSPGAPLAPDAPSQLPLIIFSHGLGGNRFLYTIICSELASQGYVVLAVEHADGTACVARLPGGAWKFYAGLGDEAAQVAKTRVRVAEMRGALQMMRALHRGDRLAGLELAYGLDASAFLRGRLDMRCVAAAGHSYGGATITALVAEDPLYQCGVALDPWWYAVFPESKALTRFATRTPLLVMGSHDWNVPNAFGQGPPPAAAPVPPQQPPPQHVPNGDAHGGDGGEEPDDVVTGAEAAEAALPSGAPASGARPHAPGAAAAAPPLTGATQPSAGLARPLTAARRAALRAGVNQRYSPAVEVCEVEEVHALLGSEHIFIAKTW</sequence>
<dbReference type="EC" id="3.1.1.47" evidence="1"/>
<organism evidence="7">
    <name type="scientific">Chlorella variabilis</name>
    <name type="common">Green alga</name>
    <dbReference type="NCBI Taxonomy" id="554065"/>
    <lineage>
        <taxon>Eukaryota</taxon>
        <taxon>Viridiplantae</taxon>
        <taxon>Chlorophyta</taxon>
        <taxon>core chlorophytes</taxon>
        <taxon>Trebouxiophyceae</taxon>
        <taxon>Chlorellales</taxon>
        <taxon>Chlorellaceae</taxon>
        <taxon>Chlorella clade</taxon>
        <taxon>Chlorella</taxon>
    </lineage>
</organism>
<dbReference type="Proteomes" id="UP000008141">
    <property type="component" value="Unassembled WGS sequence"/>
</dbReference>
<gene>
    <name evidence="6" type="ORF">CHLNCDRAFT_57542</name>
</gene>
<evidence type="ECO:0000313" key="6">
    <source>
        <dbReference type="EMBL" id="EFN56866.1"/>
    </source>
</evidence>
<dbReference type="KEGG" id="cvr:CHLNCDRAFT_57542"/>
<proteinExistence type="predicted"/>
<feature type="region of interest" description="Disordered" evidence="5">
    <location>
        <begin position="350"/>
        <end position="384"/>
    </location>
</feature>
<dbReference type="InterPro" id="IPR029058">
    <property type="entry name" value="AB_hydrolase_fold"/>
</dbReference>
<feature type="compositionally biased region" description="Pro residues" evidence="5">
    <location>
        <begin position="304"/>
        <end position="321"/>
    </location>
</feature>
<dbReference type="Pfam" id="PF03403">
    <property type="entry name" value="PAF-AH_p_II"/>
    <property type="match status" value="1"/>
</dbReference>
<dbReference type="OrthoDB" id="2363873at2759"/>
<evidence type="ECO:0000313" key="7">
    <source>
        <dbReference type="Proteomes" id="UP000008141"/>
    </source>
</evidence>
<evidence type="ECO:0000256" key="3">
    <source>
        <dbReference type="ARBA" id="ARBA00022963"/>
    </source>
</evidence>
<dbReference type="GO" id="GO:0003847">
    <property type="term" value="F:1-alkyl-2-acetylglycerophosphocholine esterase activity"/>
    <property type="evidence" value="ECO:0007669"/>
    <property type="project" value="UniProtKB-EC"/>
</dbReference>
<dbReference type="eggNOG" id="KOG3847">
    <property type="taxonomic scope" value="Eukaryota"/>
</dbReference>
<keyword evidence="3" id="KW-0442">Lipid degradation</keyword>
<keyword evidence="4" id="KW-0443">Lipid metabolism</keyword>
<dbReference type="EMBL" id="GL433841">
    <property type="protein sequence ID" value="EFN56866.1"/>
    <property type="molecule type" value="Genomic_DNA"/>
</dbReference>
<dbReference type="Gene3D" id="3.40.50.1820">
    <property type="entry name" value="alpha/beta hydrolase"/>
    <property type="match status" value="1"/>
</dbReference>
<dbReference type="RefSeq" id="XP_005848968.1">
    <property type="nucleotide sequence ID" value="XM_005848906.1"/>
</dbReference>
<name>E1ZBJ4_CHLVA</name>
<dbReference type="AlphaFoldDB" id="E1ZBJ4"/>
<dbReference type="GeneID" id="17356251"/>
<protein>
    <recommendedName>
        <fullName evidence="1">1-alkyl-2-acetylglycerophosphocholine esterase</fullName>
        <ecNumber evidence="1">3.1.1.47</ecNumber>
    </recommendedName>
</protein>
<dbReference type="GO" id="GO:0016042">
    <property type="term" value="P:lipid catabolic process"/>
    <property type="evidence" value="ECO:0007669"/>
    <property type="project" value="UniProtKB-KW"/>
</dbReference>
<evidence type="ECO:0000256" key="2">
    <source>
        <dbReference type="ARBA" id="ARBA00022801"/>
    </source>
</evidence>
<dbReference type="STRING" id="554065.E1ZBJ4"/>
<dbReference type="PANTHER" id="PTHR10272">
    <property type="entry name" value="PLATELET-ACTIVATING FACTOR ACETYLHYDROLASE"/>
    <property type="match status" value="1"/>
</dbReference>
<evidence type="ECO:0000256" key="4">
    <source>
        <dbReference type="ARBA" id="ARBA00023098"/>
    </source>
</evidence>
<dbReference type="SUPFAM" id="SSF53474">
    <property type="entry name" value="alpha/beta-Hydrolases"/>
    <property type="match status" value="1"/>
</dbReference>
<keyword evidence="2" id="KW-0378">Hydrolase</keyword>
<dbReference type="InParanoid" id="E1ZBJ4"/>
<evidence type="ECO:0000256" key="1">
    <source>
        <dbReference type="ARBA" id="ARBA00013201"/>
    </source>
</evidence>